<dbReference type="Gene3D" id="3.40.1420.10">
    <property type="entry name" value="Inhibitor of vertebrate lysozyme"/>
    <property type="match status" value="1"/>
</dbReference>
<dbReference type="AlphaFoldDB" id="A0A327QCW9"/>
<name>A0A327QCW9_9BACT</name>
<keyword evidence="2" id="KW-1185">Reference proteome</keyword>
<reference evidence="1 2" key="1">
    <citation type="submission" date="2018-06" db="EMBL/GenBank/DDBJ databases">
        <title>Genomic Encyclopedia of Archaeal and Bacterial Type Strains, Phase II (KMG-II): from individual species to whole genera.</title>
        <authorList>
            <person name="Goeker M."/>
        </authorList>
    </citation>
    <scope>NUCLEOTIDE SEQUENCE [LARGE SCALE GENOMIC DNA]</scope>
    <source>
        <strain evidence="1 2">DSM 23857</strain>
    </source>
</reference>
<proteinExistence type="predicted"/>
<organism evidence="1 2">
    <name type="scientific">Chitinophaga skermanii</name>
    <dbReference type="NCBI Taxonomy" id="331697"/>
    <lineage>
        <taxon>Bacteria</taxon>
        <taxon>Pseudomonadati</taxon>
        <taxon>Bacteroidota</taxon>
        <taxon>Chitinophagia</taxon>
        <taxon>Chitinophagales</taxon>
        <taxon>Chitinophagaceae</taxon>
        <taxon>Chitinophaga</taxon>
    </lineage>
</organism>
<evidence type="ECO:0000313" key="1">
    <source>
        <dbReference type="EMBL" id="RAJ02320.1"/>
    </source>
</evidence>
<dbReference type="OrthoDB" id="673194at2"/>
<dbReference type="EMBL" id="QLLL01000006">
    <property type="protein sequence ID" value="RAJ02320.1"/>
    <property type="molecule type" value="Genomic_DNA"/>
</dbReference>
<evidence type="ECO:0000313" key="2">
    <source>
        <dbReference type="Proteomes" id="UP000249547"/>
    </source>
</evidence>
<dbReference type="RefSeq" id="WP_111598767.1">
    <property type="nucleotide sequence ID" value="NZ_QLLL01000006.1"/>
</dbReference>
<dbReference type="PROSITE" id="PS51257">
    <property type="entry name" value="PROKAR_LIPOPROTEIN"/>
    <property type="match status" value="1"/>
</dbReference>
<comment type="caution">
    <text evidence="1">The sequence shown here is derived from an EMBL/GenBank/DDBJ whole genome shotgun (WGS) entry which is preliminary data.</text>
</comment>
<gene>
    <name evidence="1" type="ORF">LX64_03329</name>
</gene>
<dbReference type="InterPro" id="IPR036501">
    <property type="entry name" value="Inhibitor_vert_lysozyme_sf"/>
</dbReference>
<dbReference type="Proteomes" id="UP000249547">
    <property type="component" value="Unassembled WGS sequence"/>
</dbReference>
<sequence>MRKLLITWGITTTLFACQQAPPANVVHASPDSMVMMNTDTMIIAQDTTVIPVMVESWKHFQSLNGKYAHEIHLLDMEPLKKRWRQLLGSKENENDFLQRYQVMPPIEIEEGVLYNEGCKPHNCAQDEAAIAVDMRKDIVYLGIAKNKVVRLYAEKGDTSYPDKMKKWKLKMEEETN</sequence>
<protein>
    <submittedName>
        <fullName evidence="1">Uncharacterized protein</fullName>
    </submittedName>
</protein>
<accession>A0A327QCW9</accession>